<name>G9X207_9FIRM</name>
<dbReference type="Proteomes" id="UP000006437">
    <property type="component" value="Unassembled WGS sequence"/>
</dbReference>
<gene>
    <name evidence="1" type="ORF">HMPREF9629_00430</name>
</gene>
<proteinExistence type="predicted"/>
<dbReference type="BioCyc" id="EBAC796937-HMP:GMGH-431-MONOMER"/>
<sequence>MSKVFKLNKIGVRELLKGEDMKKVLSEKADEIVGRCGDGFESDTHIGRNRANVLIKTNSIKSYYKNLKENTILKALK</sequence>
<comment type="caution">
    <text evidence="1">The sequence shown here is derived from an EMBL/GenBank/DDBJ whole genome shotgun (WGS) entry which is preliminary data.</text>
</comment>
<dbReference type="AlphaFoldDB" id="G9X207"/>
<dbReference type="HOGENOM" id="CLU_176168_0_0_9"/>
<organism evidence="1 2">
    <name type="scientific">Peptoanaerobacter stomatis</name>
    <dbReference type="NCBI Taxonomy" id="796937"/>
    <lineage>
        <taxon>Bacteria</taxon>
        <taxon>Bacillati</taxon>
        <taxon>Bacillota</taxon>
        <taxon>Clostridia</taxon>
        <taxon>Peptostreptococcales</taxon>
        <taxon>Filifactoraceae</taxon>
        <taxon>Peptoanaerobacter</taxon>
    </lineage>
</organism>
<evidence type="ECO:0000313" key="2">
    <source>
        <dbReference type="Proteomes" id="UP000006437"/>
    </source>
</evidence>
<protein>
    <submittedName>
        <fullName evidence="1">Uncharacterized protein</fullName>
    </submittedName>
</protein>
<reference evidence="1 2" key="1">
    <citation type="submission" date="2011-08" db="EMBL/GenBank/DDBJ databases">
        <title>The Genome Sequence of Eubacteriaceae bacterium ACC19a.</title>
        <authorList>
            <consortium name="The Broad Institute Genome Sequencing Platform"/>
            <person name="Earl A."/>
            <person name="Ward D."/>
            <person name="Feldgarden M."/>
            <person name="Gevers D."/>
            <person name="Sizova M."/>
            <person name="Hazen A."/>
            <person name="Epstein S."/>
            <person name="Young S.K."/>
            <person name="Zeng Q."/>
            <person name="Gargeya S."/>
            <person name="Fitzgerald M."/>
            <person name="Haas B."/>
            <person name="Abouelleil A."/>
            <person name="Alvarado L."/>
            <person name="Arachchi H.M."/>
            <person name="Berlin A."/>
            <person name="Brown A."/>
            <person name="Chapman S.B."/>
            <person name="Chen Z."/>
            <person name="Dunbar C."/>
            <person name="Freedman E."/>
            <person name="Gearin G."/>
            <person name="Gellesch M."/>
            <person name="Goldberg J."/>
            <person name="Griggs A."/>
            <person name="Gujja S."/>
            <person name="Heiman D."/>
            <person name="Howarth C."/>
            <person name="Larson L."/>
            <person name="Lui A."/>
            <person name="MacDonald P.J.P."/>
            <person name="Montmayeur A."/>
            <person name="Murphy C."/>
            <person name="Neiman D."/>
            <person name="Pearson M."/>
            <person name="Priest M."/>
            <person name="Roberts A."/>
            <person name="Saif S."/>
            <person name="Shea T."/>
            <person name="Shenoy N."/>
            <person name="Sisk P."/>
            <person name="Stolte C."/>
            <person name="Sykes S."/>
            <person name="Wortman J."/>
            <person name="Nusbaum C."/>
            <person name="Birren B."/>
        </authorList>
    </citation>
    <scope>NUCLEOTIDE SEQUENCE [LARGE SCALE GENOMIC DNA]</scope>
    <source>
        <strain evidence="1 2">ACC19a</strain>
    </source>
</reference>
<dbReference type="EMBL" id="AFZE01000045">
    <property type="protein sequence ID" value="EHL13130.1"/>
    <property type="molecule type" value="Genomic_DNA"/>
</dbReference>
<accession>G9X207</accession>
<evidence type="ECO:0000313" key="1">
    <source>
        <dbReference type="EMBL" id="EHL13130.1"/>
    </source>
</evidence>
<dbReference type="RefSeq" id="WP_009524667.1">
    <property type="nucleotide sequence ID" value="NZ_JBQMYZ010000021.1"/>
</dbReference>